<evidence type="ECO:0000313" key="2">
    <source>
        <dbReference type="Proteomes" id="UP000289200"/>
    </source>
</evidence>
<comment type="caution">
    <text evidence="1">The sequence shown here is derived from an EMBL/GenBank/DDBJ whole genome shotgun (WGS) entry which is preliminary data.</text>
</comment>
<evidence type="ECO:0008006" key="3">
    <source>
        <dbReference type="Google" id="ProtNLM"/>
    </source>
</evidence>
<reference evidence="2" key="1">
    <citation type="submission" date="2018-10" db="EMBL/GenBank/DDBJ databases">
        <authorList>
            <person name="Peiro R."/>
            <person name="Begona"/>
            <person name="Cbmso G."/>
            <person name="Lopez M."/>
            <person name="Gonzalez S."/>
            <person name="Sacristan E."/>
            <person name="Castillo E."/>
        </authorList>
    </citation>
    <scope>NUCLEOTIDE SEQUENCE [LARGE SCALE GENOMIC DNA]</scope>
</reference>
<dbReference type="AlphaFoldDB" id="A0A3S4DIJ4"/>
<dbReference type="EMBL" id="UWOC01000203">
    <property type="protein sequence ID" value="VCU11202.1"/>
    <property type="molecule type" value="Genomic_DNA"/>
</dbReference>
<gene>
    <name evidence="1" type="ORF">RHODGE_RHODGE_04733</name>
</gene>
<dbReference type="Proteomes" id="UP000289200">
    <property type="component" value="Unassembled WGS sequence"/>
</dbReference>
<dbReference type="Pfam" id="PF10649">
    <property type="entry name" value="DUF2478"/>
    <property type="match status" value="1"/>
</dbReference>
<name>A0A3S4DIJ4_9BRAD</name>
<proteinExistence type="predicted"/>
<accession>A0A3S4DIJ4</accession>
<dbReference type="RefSeq" id="WP_129611477.1">
    <property type="nucleotide sequence ID" value="NZ_UWOC01000203.1"/>
</dbReference>
<dbReference type="InterPro" id="IPR018912">
    <property type="entry name" value="DUF2478"/>
</dbReference>
<organism evidence="1 2">
    <name type="scientific">Rhodoplanes serenus</name>
    <dbReference type="NCBI Taxonomy" id="200615"/>
    <lineage>
        <taxon>Bacteria</taxon>
        <taxon>Pseudomonadati</taxon>
        <taxon>Pseudomonadota</taxon>
        <taxon>Alphaproteobacteria</taxon>
        <taxon>Hyphomicrobiales</taxon>
        <taxon>Nitrobacteraceae</taxon>
        <taxon>Rhodoplanes</taxon>
    </lineage>
</organism>
<sequence length="194" mass="19229">MATTVAALSQAGPDTPADIAPIAAVSGAAGSVVQAVLASFAARRAAEGLRVVGLVEEAVCGNGTCDGLFLRDLTDGRRVSISQDLGPGSTACNLDPGGLAAACALAQAAIAAGADLVILSKFGKQEADRRGLTEAFQAAIAADLPVVTAVAPPLADAWAAFAGPLATAVTADAEALETWWRRYRAGQDGAAEAG</sequence>
<evidence type="ECO:0000313" key="1">
    <source>
        <dbReference type="EMBL" id="VCU11202.1"/>
    </source>
</evidence>
<dbReference type="OrthoDB" id="5918880at2"/>
<protein>
    <recommendedName>
        <fullName evidence="3">Molybdenum ABC transporter ATP-binding protein</fullName>
    </recommendedName>
</protein>
<keyword evidence="2" id="KW-1185">Reference proteome</keyword>